<dbReference type="OrthoDB" id="29853at2759"/>
<sequence length="393" mass="45269">MASFILSVLGLMHTFRKAKCKRFLSTTMERVKLLTSRREAQLRQLQIDVAKLLQLGKMEKAQLWIGRICRELRLLSIEGKISEYCEYVSRNLNDIAKNDICPKYLKESIEGLCFAASFCADLPELQKIRELFVLKFGKRFVVSAQELEASCHVNPEFSRCMYTVEEPEHIKRELLEKIIAHYNLKHANALVLWKQLHKEHDEDEKYKDTKFLLDRHGFNAADPILDKEDLTQRGNTYSCASDEMHVADRNICTGHLKRRCKLMDSRPANGNKTAIFRKRATSFTLPQQLPPPRLPLPSPPLCRALTLSAPPCRSPPQALPFRSLSTACSWYIKRSSSYKEMPLPLPCTSMAQTQYNQDFYGGHMQALPKYEDLVANFTALKQHYSYAHLFPHS</sequence>
<dbReference type="AlphaFoldDB" id="A0A8T2SNX7"/>
<organism evidence="2 3">
    <name type="scientific">Ceratopteris richardii</name>
    <name type="common">Triangle waterfern</name>
    <dbReference type="NCBI Taxonomy" id="49495"/>
    <lineage>
        <taxon>Eukaryota</taxon>
        <taxon>Viridiplantae</taxon>
        <taxon>Streptophyta</taxon>
        <taxon>Embryophyta</taxon>
        <taxon>Tracheophyta</taxon>
        <taxon>Polypodiopsida</taxon>
        <taxon>Polypodiidae</taxon>
        <taxon>Polypodiales</taxon>
        <taxon>Pteridineae</taxon>
        <taxon>Pteridaceae</taxon>
        <taxon>Parkerioideae</taxon>
        <taxon>Ceratopteris</taxon>
    </lineage>
</organism>
<accession>A0A8T2SNX7</accession>
<evidence type="ECO:0000313" key="2">
    <source>
        <dbReference type="EMBL" id="KAH7365374.1"/>
    </source>
</evidence>
<dbReference type="InterPro" id="IPR005061">
    <property type="entry name" value="Ist1"/>
</dbReference>
<dbReference type="PANTHER" id="PTHR12161">
    <property type="entry name" value="IST1 FAMILY MEMBER"/>
    <property type="match status" value="1"/>
</dbReference>
<dbReference type="EMBL" id="CM035423">
    <property type="protein sequence ID" value="KAH7365374.1"/>
    <property type="molecule type" value="Genomic_DNA"/>
</dbReference>
<dbReference type="Gene3D" id="1.20.1260.60">
    <property type="entry name" value="Vacuolar protein sorting-associated protein Ist1"/>
    <property type="match status" value="1"/>
</dbReference>
<name>A0A8T2SNX7_CERRI</name>
<gene>
    <name evidence="2" type="ORF">KP509_18G023700</name>
</gene>
<evidence type="ECO:0000256" key="1">
    <source>
        <dbReference type="ARBA" id="ARBA00005536"/>
    </source>
</evidence>
<evidence type="ECO:0000313" key="3">
    <source>
        <dbReference type="Proteomes" id="UP000825935"/>
    </source>
</evidence>
<comment type="similarity">
    <text evidence="1">Belongs to the IST1 family.</text>
</comment>
<proteinExistence type="inferred from homology"/>
<protein>
    <recommendedName>
        <fullName evidence="4">IST1-like protein</fullName>
    </recommendedName>
</protein>
<reference evidence="2" key="1">
    <citation type="submission" date="2021-08" db="EMBL/GenBank/DDBJ databases">
        <title>WGS assembly of Ceratopteris richardii.</title>
        <authorList>
            <person name="Marchant D.B."/>
            <person name="Chen G."/>
            <person name="Jenkins J."/>
            <person name="Shu S."/>
            <person name="Leebens-Mack J."/>
            <person name="Grimwood J."/>
            <person name="Schmutz J."/>
            <person name="Soltis P."/>
            <person name="Soltis D."/>
            <person name="Chen Z.-H."/>
        </authorList>
    </citation>
    <scope>NUCLEOTIDE SEQUENCE</scope>
    <source>
        <strain evidence="2">Whitten #5841</strain>
        <tissue evidence="2">Leaf</tissue>
    </source>
</reference>
<comment type="caution">
    <text evidence="2">The sequence shown here is derived from an EMBL/GenBank/DDBJ whole genome shotgun (WGS) entry which is preliminary data.</text>
</comment>
<dbReference type="InterPro" id="IPR042277">
    <property type="entry name" value="IST1-like"/>
</dbReference>
<evidence type="ECO:0008006" key="4">
    <source>
        <dbReference type="Google" id="ProtNLM"/>
    </source>
</evidence>
<dbReference type="Pfam" id="PF03398">
    <property type="entry name" value="Ist1"/>
    <property type="match status" value="1"/>
</dbReference>
<keyword evidence="3" id="KW-1185">Reference proteome</keyword>
<dbReference type="Proteomes" id="UP000825935">
    <property type="component" value="Chromosome 18"/>
</dbReference>
<dbReference type="GO" id="GO:0015031">
    <property type="term" value="P:protein transport"/>
    <property type="evidence" value="ECO:0007669"/>
    <property type="project" value="InterPro"/>
</dbReference>
<dbReference type="PANTHER" id="PTHR12161:SF5">
    <property type="entry name" value="IST1 HOMOLOG"/>
    <property type="match status" value="1"/>
</dbReference>